<accession>A0A7R9MDJ9</accession>
<comment type="subcellular location">
    <subcellularLocation>
        <location evidence="12">Peroxisome membrane</location>
    </subcellularLocation>
</comment>
<dbReference type="SMART" id="SM00326">
    <property type="entry name" value="SH3"/>
    <property type="match status" value="1"/>
</dbReference>
<evidence type="ECO:0000256" key="7">
    <source>
        <dbReference type="ARBA" id="ARBA00023010"/>
    </source>
</evidence>
<dbReference type="Proteomes" id="UP000728032">
    <property type="component" value="Unassembled WGS sequence"/>
</dbReference>
<proteinExistence type="inferred from homology"/>
<evidence type="ECO:0000256" key="2">
    <source>
        <dbReference type="ARBA" id="ARBA00022443"/>
    </source>
</evidence>
<dbReference type="GO" id="GO:1990429">
    <property type="term" value="C:peroxisomal importomer complex"/>
    <property type="evidence" value="ECO:0007669"/>
    <property type="project" value="TreeGrafter"/>
</dbReference>
<keyword evidence="5" id="KW-0653">Protein transport</keyword>
<reference evidence="15" key="1">
    <citation type="submission" date="2020-11" db="EMBL/GenBank/DDBJ databases">
        <authorList>
            <person name="Tran Van P."/>
        </authorList>
    </citation>
    <scope>NUCLEOTIDE SEQUENCE</scope>
</reference>
<evidence type="ECO:0000256" key="6">
    <source>
        <dbReference type="ARBA" id="ARBA00022989"/>
    </source>
</evidence>
<dbReference type="InterPro" id="IPR035463">
    <property type="entry name" value="Pex13"/>
</dbReference>
<dbReference type="CDD" id="cd11864">
    <property type="entry name" value="SH3_PEX13_eumet"/>
    <property type="match status" value="1"/>
</dbReference>
<keyword evidence="3" id="KW-0813">Transport</keyword>
<feature type="domain" description="SH3" evidence="14">
    <location>
        <begin position="276"/>
        <end position="340"/>
    </location>
</feature>
<evidence type="ECO:0000259" key="14">
    <source>
        <dbReference type="PROSITE" id="PS50002"/>
    </source>
</evidence>
<dbReference type="Gene3D" id="2.30.30.40">
    <property type="entry name" value="SH3 Domains"/>
    <property type="match status" value="1"/>
</dbReference>
<keyword evidence="8" id="KW-0472">Membrane</keyword>
<evidence type="ECO:0000256" key="4">
    <source>
        <dbReference type="ARBA" id="ARBA00022692"/>
    </source>
</evidence>
<comment type="similarity">
    <text evidence="1">Belongs to the peroxin-13 family.</text>
</comment>
<dbReference type="InterPro" id="IPR007223">
    <property type="entry name" value="Peroxin-13_N"/>
</dbReference>
<evidence type="ECO:0000313" key="15">
    <source>
        <dbReference type="EMBL" id="CAD7658145.1"/>
    </source>
</evidence>
<keyword evidence="2 13" id="KW-0728">SH3 domain</keyword>
<evidence type="ECO:0000256" key="3">
    <source>
        <dbReference type="ARBA" id="ARBA00022448"/>
    </source>
</evidence>
<evidence type="ECO:0000256" key="12">
    <source>
        <dbReference type="ARBA" id="ARBA00046271"/>
    </source>
</evidence>
<gene>
    <name evidence="15" type="ORF">ONB1V03_LOCUS14770</name>
</gene>
<evidence type="ECO:0000256" key="5">
    <source>
        <dbReference type="ARBA" id="ARBA00022927"/>
    </source>
</evidence>
<evidence type="ECO:0000256" key="8">
    <source>
        <dbReference type="ARBA" id="ARBA00023136"/>
    </source>
</evidence>
<dbReference type="GO" id="GO:0016560">
    <property type="term" value="P:protein import into peroxisome matrix, docking"/>
    <property type="evidence" value="ECO:0007669"/>
    <property type="project" value="InterPro"/>
</dbReference>
<dbReference type="Pfam" id="PF04088">
    <property type="entry name" value="Peroxin-13_N"/>
    <property type="match status" value="1"/>
</dbReference>
<name>A0A7R9MDJ9_9ACAR</name>
<keyword evidence="16" id="KW-1185">Reference proteome</keyword>
<evidence type="ECO:0000256" key="10">
    <source>
        <dbReference type="ARBA" id="ARBA00029693"/>
    </source>
</evidence>
<dbReference type="PANTHER" id="PTHR19332">
    <property type="entry name" value="PEROXISOMAL MEMBRANE PROTEIN PEX13"/>
    <property type="match status" value="1"/>
</dbReference>
<keyword evidence="7" id="KW-0811">Translocation</keyword>
<evidence type="ECO:0000256" key="9">
    <source>
        <dbReference type="ARBA" id="ARBA00023140"/>
    </source>
</evidence>
<evidence type="ECO:0000256" key="1">
    <source>
        <dbReference type="ARBA" id="ARBA00006033"/>
    </source>
</evidence>
<keyword evidence="6" id="KW-1133">Transmembrane helix</keyword>
<organism evidence="15">
    <name type="scientific">Oppiella nova</name>
    <dbReference type="NCBI Taxonomy" id="334625"/>
    <lineage>
        <taxon>Eukaryota</taxon>
        <taxon>Metazoa</taxon>
        <taxon>Ecdysozoa</taxon>
        <taxon>Arthropoda</taxon>
        <taxon>Chelicerata</taxon>
        <taxon>Arachnida</taxon>
        <taxon>Acari</taxon>
        <taxon>Acariformes</taxon>
        <taxon>Sarcoptiformes</taxon>
        <taxon>Oribatida</taxon>
        <taxon>Brachypylina</taxon>
        <taxon>Oppioidea</taxon>
        <taxon>Oppiidae</taxon>
        <taxon>Oppiella</taxon>
    </lineage>
</organism>
<dbReference type="OrthoDB" id="10037838at2759"/>
<dbReference type="InterPro" id="IPR001452">
    <property type="entry name" value="SH3_domain"/>
</dbReference>
<sequence length="347" mass="38473">MHSNDNNFNHFNVNQNQNHLIGNENIAMSSLRGGSGVAPPLPPRPNQSVANMYRTGGYGSGYGFGSQFGGYSPVYSYNGLSGLGGYGMNRYSNPYLGTNGPESDWMRLADDRCRQTLESVESVVQAFGSVSLMLESTYHAVNSSFRAFIGVADHFSRLRHHLTHILSTLAIIRTFKWIVTRILSLIGVRVRDQNQDPNERAWSQASNNSNPIESHLTADGTFDSLKGDNLSSRGGPWPTIVFFTVILGTPWLLWKLMSTMAASERTVSEKWAMGEGEHYEATALYDFHSDIPREVSFTVGQKIIVAPKELQPRVRGWLLATIDGQKVGLIPANYVRIVGCRNPKTQQ</sequence>
<keyword evidence="4" id="KW-0812">Transmembrane</keyword>
<keyword evidence="9" id="KW-0576">Peroxisome</keyword>
<dbReference type="PROSITE" id="PS50002">
    <property type="entry name" value="SH3"/>
    <property type="match status" value="1"/>
</dbReference>
<dbReference type="Pfam" id="PF00018">
    <property type="entry name" value="SH3_1"/>
    <property type="match status" value="1"/>
</dbReference>
<dbReference type="EMBL" id="CAJPVJ010014388">
    <property type="protein sequence ID" value="CAG2175331.1"/>
    <property type="molecule type" value="Genomic_DNA"/>
</dbReference>
<dbReference type="EMBL" id="OC929213">
    <property type="protein sequence ID" value="CAD7658145.1"/>
    <property type="molecule type" value="Genomic_DNA"/>
</dbReference>
<evidence type="ECO:0000256" key="11">
    <source>
        <dbReference type="ARBA" id="ARBA00034535"/>
    </source>
</evidence>
<dbReference type="PANTHER" id="PTHR19332:SF1">
    <property type="entry name" value="PEROXISOMAL MEMBRANE PROTEIN PEX13"/>
    <property type="match status" value="1"/>
</dbReference>
<evidence type="ECO:0000256" key="13">
    <source>
        <dbReference type="PROSITE-ProRule" id="PRU00192"/>
    </source>
</evidence>
<dbReference type="InterPro" id="IPR036028">
    <property type="entry name" value="SH3-like_dom_sf"/>
</dbReference>
<evidence type="ECO:0000313" key="16">
    <source>
        <dbReference type="Proteomes" id="UP000728032"/>
    </source>
</evidence>
<dbReference type="GO" id="GO:0005778">
    <property type="term" value="C:peroxisomal membrane"/>
    <property type="evidence" value="ECO:0007669"/>
    <property type="project" value="UniProtKB-SubCell"/>
</dbReference>
<protein>
    <recommendedName>
        <fullName evidence="11">Peroxisomal membrane protein PEX13</fullName>
    </recommendedName>
    <alternativeName>
        <fullName evidence="10">Peroxin-13</fullName>
    </alternativeName>
</protein>
<dbReference type="AlphaFoldDB" id="A0A7R9MDJ9"/>
<dbReference type="SUPFAM" id="SSF50044">
    <property type="entry name" value="SH3-domain"/>
    <property type="match status" value="1"/>
</dbReference>